<name>A0A6V7P4Z2_ANACO</name>
<dbReference type="EMBL" id="LR862145">
    <property type="protein sequence ID" value="CAD1825913.1"/>
    <property type="molecule type" value="Genomic_DNA"/>
</dbReference>
<dbReference type="AlphaFoldDB" id="A0A6V7P4Z2"/>
<dbReference type="PANTHER" id="PTHR14000">
    <property type="entry name" value="FINGER CCCH DOMAIN PROTEIN, PUTATIVE (DUF3755)-RELATED"/>
    <property type="match status" value="1"/>
</dbReference>
<dbReference type="PANTHER" id="PTHR14000:SF6">
    <property type="entry name" value="OS02G0631200 PROTEIN"/>
    <property type="match status" value="1"/>
</dbReference>
<organism evidence="1">
    <name type="scientific">Ananas comosus var. bracteatus</name>
    <name type="common">red pineapple</name>
    <dbReference type="NCBI Taxonomy" id="296719"/>
    <lineage>
        <taxon>Eukaryota</taxon>
        <taxon>Viridiplantae</taxon>
        <taxon>Streptophyta</taxon>
        <taxon>Embryophyta</taxon>
        <taxon>Tracheophyta</taxon>
        <taxon>Spermatophyta</taxon>
        <taxon>Magnoliopsida</taxon>
        <taxon>Liliopsida</taxon>
        <taxon>Poales</taxon>
        <taxon>Bromeliaceae</taxon>
        <taxon>Bromelioideae</taxon>
        <taxon>Ananas</taxon>
    </lineage>
</organism>
<dbReference type="InterPro" id="IPR022228">
    <property type="entry name" value="DUF3755"/>
</dbReference>
<gene>
    <name evidence="1" type="ORF">CB5_LOCUS9124</name>
</gene>
<accession>A0A6V7P4Z2</accession>
<dbReference type="Pfam" id="PF12579">
    <property type="entry name" value="DUF3755"/>
    <property type="match status" value="1"/>
</dbReference>
<sequence>MSLRPLPDLARRSSQAPRLISGVLQISICYFKSDSATWHLLDKNEQLLIQIASNLELFKIQENMDPFLRTSNNIATILNRYVLPVISSQSNESDSWDYVRMPPLPISLNEEHLNSFIQFSRRLFLWTILPRQAPLRSSAFLPQQWASFSFKSLNSIE</sequence>
<protein>
    <submittedName>
        <fullName evidence="1">Uncharacterized protein</fullName>
    </submittedName>
</protein>
<proteinExistence type="predicted"/>
<reference evidence="1" key="1">
    <citation type="submission" date="2020-07" db="EMBL/GenBank/DDBJ databases">
        <authorList>
            <person name="Lin J."/>
        </authorList>
    </citation>
    <scope>NUCLEOTIDE SEQUENCE</scope>
</reference>
<evidence type="ECO:0000313" key="1">
    <source>
        <dbReference type="EMBL" id="CAD1825913.1"/>
    </source>
</evidence>